<name>A0AAT9H2T7_9FLAO</name>
<proteinExistence type="predicted"/>
<evidence type="ECO:0000313" key="2">
    <source>
        <dbReference type="EMBL" id="BFM43836.1"/>
    </source>
</evidence>
<evidence type="ECO:0000256" key="1">
    <source>
        <dbReference type="SAM" id="MobiDB-lite"/>
    </source>
</evidence>
<gene>
    <name evidence="2" type="ORF">CFS9_24770</name>
</gene>
<dbReference type="RefSeq" id="WP_369615004.1">
    <property type="nucleotide sequence ID" value="NZ_AP031573.1"/>
</dbReference>
<sequence>MQHLGSHLINKLFLEVNTQSKEKAYYLKDHLDTFLKEELLPLLETYFDTLHTQIPLYSIQIEKLDLNLSVSPELNFNALKLEILNQIQKQIDDQIQKGFPDTERYKLMNREEKNSDEFFIFLETGTSPWWVITSDHNYGNGNGKSNVNTPPGPKEGPQLQKNIGDKTFGSKLRNALKNSQIRTRFIKQLSDAQIYDILKKTLLLTADDKETATKMIEKIHRNMRKLVSKSKQGLNQRNLIWEIVFSQLLQHDEGLTKEKLVQLIASFVSISQENLKIILEQIRQNVSDKSVLSVLSNLAPEIANIKALSEQIASEILPESDKEEFLKLKFSETDRSPEVANETHPDTKMETQNREARDLKSGNKKEEKNRKVGDPDKKKKTEENRNPYSKSPKTDATEMAEINALLNRNKEIEGKNEEPKDPEDWHSALFPADGATSDVPSSHYVNNAGLILVHPFLKHLFGNCGLLRKDNTINDPETAAHLLHYIATDREQDYESQMLFEKILCNIPINRPINRNIILEEEFKDQGKEMLQAVLDNWPIMKNSSIALLQNEYLQRPGKIILSEDNPKVIVERKTQDILLDKINWNLGIVKLAWKDKIIFVDW</sequence>
<dbReference type="EMBL" id="AP031573">
    <property type="protein sequence ID" value="BFM43836.1"/>
    <property type="molecule type" value="Genomic_DNA"/>
</dbReference>
<reference evidence="2" key="1">
    <citation type="submission" date="2024-05" db="EMBL/GenBank/DDBJ databases">
        <title>Whole-Genome Sequence of CFS9, a Potential Fish Probiotic Isolated from the Body Surface of Silurus asotus.</title>
        <authorList>
            <person name="Kojima M."/>
            <person name="Tobioka K."/>
            <person name="Yokota K."/>
            <person name="Nakatani H."/>
            <person name="Hori K."/>
            <person name="Tamaru Y."/>
            <person name="Okazaki F."/>
        </authorList>
    </citation>
    <scope>NUCLEOTIDE SEQUENCE</scope>
    <source>
        <strain evidence="2">CFS9</strain>
    </source>
</reference>
<organism evidence="2">
    <name type="scientific">Flavobacterium sp. CFS9</name>
    <dbReference type="NCBI Taxonomy" id="3143118"/>
    <lineage>
        <taxon>Bacteria</taxon>
        <taxon>Pseudomonadati</taxon>
        <taxon>Bacteroidota</taxon>
        <taxon>Flavobacteriia</taxon>
        <taxon>Flavobacteriales</taxon>
        <taxon>Flavobacteriaceae</taxon>
        <taxon>Flavobacterium</taxon>
    </lineage>
</organism>
<feature type="region of interest" description="Disordered" evidence="1">
    <location>
        <begin position="330"/>
        <end position="429"/>
    </location>
</feature>
<dbReference type="AlphaFoldDB" id="A0AAT9H2T7"/>
<dbReference type="InterPro" id="IPR045538">
    <property type="entry name" value="CIS_TMP"/>
</dbReference>
<feature type="compositionally biased region" description="Basic and acidic residues" evidence="1">
    <location>
        <begin position="408"/>
        <end position="426"/>
    </location>
</feature>
<feature type="region of interest" description="Disordered" evidence="1">
    <location>
        <begin position="141"/>
        <end position="164"/>
    </location>
</feature>
<dbReference type="Pfam" id="PF19268">
    <property type="entry name" value="CIS_TMP"/>
    <property type="match status" value="1"/>
</dbReference>
<protein>
    <submittedName>
        <fullName evidence="2">Uncharacterized protein</fullName>
    </submittedName>
</protein>
<accession>A0AAT9H2T7</accession>
<feature type="compositionally biased region" description="Basic and acidic residues" evidence="1">
    <location>
        <begin position="330"/>
        <end position="385"/>
    </location>
</feature>